<keyword evidence="2" id="KW-1185">Reference proteome</keyword>
<dbReference type="EMBL" id="QRBI01000093">
    <property type="protein sequence ID" value="RMC20268.1"/>
    <property type="molecule type" value="Genomic_DNA"/>
</dbReference>
<dbReference type="AlphaFoldDB" id="A0A3M0L4F8"/>
<gene>
    <name evidence="1" type="ORF">DUI87_01114</name>
</gene>
<protein>
    <recommendedName>
        <fullName evidence="3">Reverse transcriptase domain-containing protein</fullName>
    </recommendedName>
</protein>
<sequence length="187" mass="20401">MASPPHAQRFLVKLSSGRISAEPQAGLAALEGKPGQWCSRGRAQPGPTRPGSGLGPDLFNTFINDLDEGIKCTLSKFTDNTKLGGIVDLLEGRKGLQRDLDRLDQWADANCMRFNKTKCWVLHLGHNNPMQHYRLGEQWLESSPAEKDLGVLIERQLNMSQQCAQVAKGSMASLPVSAIVWPAGPGK</sequence>
<evidence type="ECO:0000313" key="2">
    <source>
        <dbReference type="Proteomes" id="UP000269221"/>
    </source>
</evidence>
<evidence type="ECO:0000313" key="1">
    <source>
        <dbReference type="EMBL" id="RMC20268.1"/>
    </source>
</evidence>
<reference evidence="1 2" key="1">
    <citation type="submission" date="2018-07" db="EMBL/GenBank/DDBJ databases">
        <title>A high quality draft genome assembly of the barn swallow (H. rustica rustica).</title>
        <authorList>
            <person name="Formenti G."/>
            <person name="Chiara M."/>
            <person name="Poveda L."/>
            <person name="Francoijs K.-J."/>
            <person name="Bonisoli-Alquati A."/>
            <person name="Canova L."/>
            <person name="Gianfranceschi L."/>
            <person name="Horner D.S."/>
            <person name="Saino N."/>
        </authorList>
    </citation>
    <scope>NUCLEOTIDE SEQUENCE [LARGE SCALE GENOMIC DNA]</scope>
    <source>
        <strain evidence="1">Chelidonia</strain>
        <tissue evidence="1">Blood</tissue>
    </source>
</reference>
<dbReference type="Proteomes" id="UP000269221">
    <property type="component" value="Unassembled WGS sequence"/>
</dbReference>
<dbReference type="STRING" id="333673.A0A3M0L4F8"/>
<dbReference type="PANTHER" id="PTHR33332">
    <property type="entry name" value="REVERSE TRANSCRIPTASE DOMAIN-CONTAINING PROTEIN"/>
    <property type="match status" value="1"/>
</dbReference>
<name>A0A3M0L4F8_HIRRU</name>
<proteinExistence type="predicted"/>
<organism evidence="1 2">
    <name type="scientific">Hirundo rustica rustica</name>
    <dbReference type="NCBI Taxonomy" id="333673"/>
    <lineage>
        <taxon>Eukaryota</taxon>
        <taxon>Metazoa</taxon>
        <taxon>Chordata</taxon>
        <taxon>Craniata</taxon>
        <taxon>Vertebrata</taxon>
        <taxon>Euteleostomi</taxon>
        <taxon>Archelosauria</taxon>
        <taxon>Archosauria</taxon>
        <taxon>Dinosauria</taxon>
        <taxon>Saurischia</taxon>
        <taxon>Theropoda</taxon>
        <taxon>Coelurosauria</taxon>
        <taxon>Aves</taxon>
        <taxon>Neognathae</taxon>
        <taxon>Neoaves</taxon>
        <taxon>Telluraves</taxon>
        <taxon>Australaves</taxon>
        <taxon>Passeriformes</taxon>
        <taxon>Sylvioidea</taxon>
        <taxon>Hirundinidae</taxon>
        <taxon>Hirundo</taxon>
    </lineage>
</organism>
<accession>A0A3M0L4F8</accession>
<dbReference type="OrthoDB" id="10056483at2759"/>
<evidence type="ECO:0008006" key="3">
    <source>
        <dbReference type="Google" id="ProtNLM"/>
    </source>
</evidence>
<comment type="caution">
    <text evidence="1">The sequence shown here is derived from an EMBL/GenBank/DDBJ whole genome shotgun (WGS) entry which is preliminary data.</text>
</comment>